<dbReference type="Proteomes" id="UP000515163">
    <property type="component" value="Unplaced"/>
</dbReference>
<name>A0A6P8HU39_ACTTE</name>
<evidence type="ECO:0000313" key="5">
    <source>
        <dbReference type="RefSeq" id="XP_031558921.1"/>
    </source>
</evidence>
<dbReference type="RefSeq" id="XP_031558921.1">
    <property type="nucleotide sequence ID" value="XM_031703061.1"/>
</dbReference>
<feature type="transmembrane region" description="Helical" evidence="3">
    <location>
        <begin position="102"/>
        <end position="123"/>
    </location>
</feature>
<reference evidence="5" key="1">
    <citation type="submission" date="2025-08" db="UniProtKB">
        <authorList>
            <consortium name="RefSeq"/>
        </authorList>
    </citation>
    <scope>IDENTIFICATION</scope>
    <source>
        <tissue evidence="5">Tentacle</tissue>
    </source>
</reference>
<dbReference type="KEGG" id="aten:116295279"/>
<keyword evidence="3" id="KW-1133">Transmembrane helix</keyword>
<feature type="transmembrane region" description="Helical" evidence="3">
    <location>
        <begin position="217"/>
        <end position="236"/>
    </location>
</feature>
<evidence type="ECO:0000313" key="4">
    <source>
        <dbReference type="Proteomes" id="UP000515163"/>
    </source>
</evidence>
<dbReference type="InterPro" id="IPR026624">
    <property type="entry name" value="CECR6"/>
</dbReference>
<gene>
    <name evidence="5" type="primary">LOC116295279</name>
</gene>
<evidence type="ECO:0000256" key="1">
    <source>
        <dbReference type="ARBA" id="ARBA00007711"/>
    </source>
</evidence>
<dbReference type="AlphaFoldDB" id="A0A6P8HU39"/>
<protein>
    <submittedName>
        <fullName evidence="5">Uncharacterized protein LOC116295279</fullName>
    </submittedName>
</protein>
<dbReference type="OrthoDB" id="5964337at2759"/>
<proteinExistence type="inferred from homology"/>
<evidence type="ECO:0000256" key="2">
    <source>
        <dbReference type="SAM" id="MobiDB-lite"/>
    </source>
</evidence>
<comment type="similarity">
    <text evidence="1">Belongs to the TMEM121 family.</text>
</comment>
<keyword evidence="4" id="KW-1185">Reference proteome</keyword>
<feature type="transmembrane region" description="Helical" evidence="3">
    <location>
        <begin position="7"/>
        <end position="27"/>
    </location>
</feature>
<accession>A0A6P8HU39</accession>
<feature type="region of interest" description="Disordered" evidence="2">
    <location>
        <begin position="277"/>
        <end position="308"/>
    </location>
</feature>
<evidence type="ECO:0000256" key="3">
    <source>
        <dbReference type="SAM" id="Phobius"/>
    </source>
</evidence>
<feature type="transmembrane region" description="Helical" evidence="3">
    <location>
        <begin position="71"/>
        <end position="90"/>
    </location>
</feature>
<feature type="transmembrane region" description="Helical" evidence="3">
    <location>
        <begin position="175"/>
        <end position="197"/>
    </location>
</feature>
<keyword evidence="3" id="KW-0472">Membrane</keyword>
<organism evidence="4 5">
    <name type="scientific">Actinia tenebrosa</name>
    <name type="common">Australian red waratah sea anemone</name>
    <dbReference type="NCBI Taxonomy" id="6105"/>
    <lineage>
        <taxon>Eukaryota</taxon>
        <taxon>Metazoa</taxon>
        <taxon>Cnidaria</taxon>
        <taxon>Anthozoa</taxon>
        <taxon>Hexacorallia</taxon>
        <taxon>Actiniaria</taxon>
        <taxon>Actiniidae</taxon>
        <taxon>Actinia</taxon>
    </lineage>
</organism>
<dbReference type="PANTHER" id="PTHR47399:SF1">
    <property type="entry name" value="TRANSMEMBRANE PROTEIN 121B"/>
    <property type="match status" value="1"/>
</dbReference>
<feature type="transmembrane region" description="Helical" evidence="3">
    <location>
        <begin position="39"/>
        <end position="59"/>
    </location>
</feature>
<dbReference type="Pfam" id="PF14997">
    <property type="entry name" value="CECR6_TMEM121"/>
    <property type="match status" value="1"/>
</dbReference>
<dbReference type="InterPro" id="IPR032776">
    <property type="entry name" value="CECR6/TMEM121"/>
</dbReference>
<sequence>MQKIAKFFVYIGRFMLVASLVAQAVIFSMYPSIYYKKESFVSLIVLVLPTLIAYGVISYNSDDKPTLNRLWIVWGFYVSTFLIPMVGLIFGGLRENLDKNQFFGPNILKITMCGSALIALLLVSTSLTTKSDDQNKEKYKDLMIRLCWDIAMDLFDDIEMLEMILPQKESLSIPLALDAIIIMCVFLSFIFSIFETYEQALTVEDPSKSYIHVCRLGIQMLLVNVVLLVIRLLLWLRYKHDASIFIAKNAMKIWISILEILKHFGFYDDEAIKGRKREGNQNNAQMPNDQPRRDNLGMGVPYQDDINI</sequence>
<dbReference type="GeneID" id="116295279"/>
<keyword evidence="3" id="KW-0812">Transmembrane</keyword>
<dbReference type="InParanoid" id="A0A6P8HU39"/>
<dbReference type="PANTHER" id="PTHR47399">
    <property type="entry name" value="TRANSMEMBRANE PROTEIN 121B"/>
    <property type="match status" value="1"/>
</dbReference>